<dbReference type="GeneID" id="71998051"/>
<keyword evidence="1" id="KW-1133">Transmembrane helix</keyword>
<evidence type="ECO:0000313" key="3">
    <source>
        <dbReference type="Proteomes" id="UP000814176"/>
    </source>
</evidence>
<dbReference type="RefSeq" id="XP_047775381.1">
    <property type="nucleotide sequence ID" value="XM_047917319.1"/>
</dbReference>
<organism evidence="2 3">
    <name type="scientific">Rhodofomes roseus</name>
    <dbReference type="NCBI Taxonomy" id="34475"/>
    <lineage>
        <taxon>Eukaryota</taxon>
        <taxon>Fungi</taxon>
        <taxon>Dikarya</taxon>
        <taxon>Basidiomycota</taxon>
        <taxon>Agaricomycotina</taxon>
        <taxon>Agaricomycetes</taxon>
        <taxon>Polyporales</taxon>
        <taxon>Rhodofomes</taxon>
    </lineage>
</organism>
<proteinExistence type="predicted"/>
<keyword evidence="1" id="KW-0812">Transmembrane</keyword>
<evidence type="ECO:0000256" key="1">
    <source>
        <dbReference type="SAM" id="Phobius"/>
    </source>
</evidence>
<feature type="transmembrane region" description="Helical" evidence="1">
    <location>
        <begin position="61"/>
        <end position="80"/>
    </location>
</feature>
<keyword evidence="3" id="KW-1185">Reference proteome</keyword>
<sequence length="232" mass="25869">MSDREWSLHRLVRVSVFLFLFKPQFVAARIRGLFYSHPPLSRQFTTHHCLGRRAMRLRCSLTNILVMLLISVTLTAPVDWRASSSLSGALHDQEQGAHLNVDTAGSDSGGQAKPGTARIGDLELTEPQNGFILSFSQHSTEGITTSFLSMQLLAPYSRIEPESNRIYQFDVRGPKKSPILGQRGYAVKVTQDTGLTQEQLLTAMVSKMHMLLERAVRMHIVHCPGGRWTSGP</sequence>
<comment type="caution">
    <text evidence="2">The sequence shown here is derived from an EMBL/GenBank/DDBJ whole genome shotgun (WGS) entry which is preliminary data.</text>
</comment>
<dbReference type="Proteomes" id="UP000814176">
    <property type="component" value="Unassembled WGS sequence"/>
</dbReference>
<name>A0ABQ8K5V8_9APHY</name>
<accession>A0ABQ8K5V8</accession>
<dbReference type="EMBL" id="JADCUA010000021">
    <property type="protein sequence ID" value="KAH9832463.1"/>
    <property type="molecule type" value="Genomic_DNA"/>
</dbReference>
<reference evidence="2 3" key="1">
    <citation type="journal article" date="2021" name="Environ. Microbiol.">
        <title>Gene family expansions and transcriptome signatures uncover fungal adaptations to wood decay.</title>
        <authorList>
            <person name="Hage H."/>
            <person name="Miyauchi S."/>
            <person name="Viragh M."/>
            <person name="Drula E."/>
            <person name="Min B."/>
            <person name="Chaduli D."/>
            <person name="Navarro D."/>
            <person name="Favel A."/>
            <person name="Norest M."/>
            <person name="Lesage-Meessen L."/>
            <person name="Balint B."/>
            <person name="Merenyi Z."/>
            <person name="de Eugenio L."/>
            <person name="Morin E."/>
            <person name="Martinez A.T."/>
            <person name="Baldrian P."/>
            <person name="Stursova M."/>
            <person name="Martinez M.J."/>
            <person name="Novotny C."/>
            <person name="Magnuson J.K."/>
            <person name="Spatafora J.W."/>
            <person name="Maurice S."/>
            <person name="Pangilinan J."/>
            <person name="Andreopoulos W."/>
            <person name="LaButti K."/>
            <person name="Hundley H."/>
            <person name="Na H."/>
            <person name="Kuo A."/>
            <person name="Barry K."/>
            <person name="Lipzen A."/>
            <person name="Henrissat B."/>
            <person name="Riley R."/>
            <person name="Ahrendt S."/>
            <person name="Nagy L.G."/>
            <person name="Grigoriev I.V."/>
            <person name="Martin F."/>
            <person name="Rosso M.N."/>
        </authorList>
    </citation>
    <scope>NUCLEOTIDE SEQUENCE [LARGE SCALE GENOMIC DNA]</scope>
    <source>
        <strain evidence="2 3">CIRM-BRFM 1785</strain>
    </source>
</reference>
<protein>
    <submittedName>
        <fullName evidence="2">Uncharacterized protein</fullName>
    </submittedName>
</protein>
<gene>
    <name evidence="2" type="ORF">C8Q71DRAFT_253137</name>
</gene>
<keyword evidence="1" id="KW-0472">Membrane</keyword>
<evidence type="ECO:0000313" key="2">
    <source>
        <dbReference type="EMBL" id="KAH9832463.1"/>
    </source>
</evidence>